<evidence type="ECO:0000313" key="7">
    <source>
        <dbReference type="EMBL" id="TMI80702.1"/>
    </source>
</evidence>
<gene>
    <name evidence="7" type="ORF">E6H04_08205</name>
</gene>
<protein>
    <submittedName>
        <fullName evidence="7">LysE family translocator</fullName>
    </submittedName>
</protein>
<dbReference type="GO" id="GO:0033228">
    <property type="term" value="P:cysteine export across plasma membrane"/>
    <property type="evidence" value="ECO:0007669"/>
    <property type="project" value="TreeGrafter"/>
</dbReference>
<keyword evidence="4 6" id="KW-1133">Transmembrane helix</keyword>
<dbReference type="GO" id="GO:0005886">
    <property type="term" value="C:plasma membrane"/>
    <property type="evidence" value="ECO:0007669"/>
    <property type="project" value="UniProtKB-SubCell"/>
</dbReference>
<evidence type="ECO:0000256" key="4">
    <source>
        <dbReference type="ARBA" id="ARBA00022989"/>
    </source>
</evidence>
<dbReference type="PANTHER" id="PTHR30086">
    <property type="entry name" value="ARGININE EXPORTER PROTEIN ARGO"/>
    <property type="match status" value="1"/>
</dbReference>
<evidence type="ECO:0000256" key="6">
    <source>
        <dbReference type="SAM" id="Phobius"/>
    </source>
</evidence>
<dbReference type="Proteomes" id="UP000320048">
    <property type="component" value="Unassembled WGS sequence"/>
</dbReference>
<evidence type="ECO:0000313" key="8">
    <source>
        <dbReference type="Proteomes" id="UP000320048"/>
    </source>
</evidence>
<keyword evidence="2" id="KW-1003">Cell membrane</keyword>
<accession>A0A537JBH8</accession>
<name>A0A537JBH8_9BACT</name>
<dbReference type="AlphaFoldDB" id="A0A537JBH8"/>
<dbReference type="InterPro" id="IPR001123">
    <property type="entry name" value="LeuE-type"/>
</dbReference>
<organism evidence="7 8">
    <name type="scientific">Candidatus Segetimicrobium genomatis</name>
    <dbReference type="NCBI Taxonomy" id="2569760"/>
    <lineage>
        <taxon>Bacteria</taxon>
        <taxon>Bacillati</taxon>
        <taxon>Candidatus Sysuimicrobiota</taxon>
        <taxon>Candidatus Sysuimicrobiia</taxon>
        <taxon>Candidatus Sysuimicrobiales</taxon>
        <taxon>Candidatus Segetimicrobiaceae</taxon>
        <taxon>Candidatus Segetimicrobium</taxon>
    </lineage>
</organism>
<evidence type="ECO:0000256" key="3">
    <source>
        <dbReference type="ARBA" id="ARBA00022692"/>
    </source>
</evidence>
<feature type="transmembrane region" description="Helical" evidence="6">
    <location>
        <begin position="101"/>
        <end position="125"/>
    </location>
</feature>
<proteinExistence type="predicted"/>
<evidence type="ECO:0000256" key="1">
    <source>
        <dbReference type="ARBA" id="ARBA00004651"/>
    </source>
</evidence>
<reference evidence="7 8" key="1">
    <citation type="journal article" date="2019" name="Nat. Microbiol.">
        <title>Mediterranean grassland soil C-N compound turnover is dependent on rainfall and depth, and is mediated by genomically divergent microorganisms.</title>
        <authorList>
            <person name="Diamond S."/>
            <person name="Andeer P.F."/>
            <person name="Li Z."/>
            <person name="Crits-Christoph A."/>
            <person name="Burstein D."/>
            <person name="Anantharaman K."/>
            <person name="Lane K.R."/>
            <person name="Thomas B.C."/>
            <person name="Pan C."/>
            <person name="Northen T.R."/>
            <person name="Banfield J.F."/>
        </authorList>
    </citation>
    <scope>NUCLEOTIDE SEQUENCE [LARGE SCALE GENOMIC DNA]</scope>
    <source>
        <strain evidence="7">NP_7</strain>
    </source>
</reference>
<sequence length="155" mass="16409">MFSSIGTAMMMFIVTFGLGSVILTNPFVLQGVKWCGAVVLCWLAWKVATARRAGAVTGGKPASFIGMAAFQWVNPKSWLVCASAAVTFLDEGAGTALGQSAILGLLFFLAALPSCLPWLAFGAALQRALRSERAFRLFNVAMGALLAASVILFLW</sequence>
<dbReference type="PANTHER" id="PTHR30086:SF20">
    <property type="entry name" value="ARGININE EXPORTER PROTEIN ARGO-RELATED"/>
    <property type="match status" value="1"/>
</dbReference>
<evidence type="ECO:0000256" key="2">
    <source>
        <dbReference type="ARBA" id="ARBA00022475"/>
    </source>
</evidence>
<feature type="transmembrane region" description="Helical" evidence="6">
    <location>
        <begin position="137"/>
        <end position="154"/>
    </location>
</feature>
<comment type="subcellular location">
    <subcellularLocation>
        <location evidence="1">Cell membrane</location>
        <topology evidence="1">Multi-pass membrane protein</topology>
    </subcellularLocation>
</comment>
<keyword evidence="5 6" id="KW-0472">Membrane</keyword>
<dbReference type="Pfam" id="PF01810">
    <property type="entry name" value="LysE"/>
    <property type="match status" value="1"/>
</dbReference>
<evidence type="ECO:0000256" key="5">
    <source>
        <dbReference type="ARBA" id="ARBA00023136"/>
    </source>
</evidence>
<dbReference type="GO" id="GO:0015171">
    <property type="term" value="F:amino acid transmembrane transporter activity"/>
    <property type="evidence" value="ECO:0007669"/>
    <property type="project" value="TreeGrafter"/>
</dbReference>
<comment type="caution">
    <text evidence="7">The sequence shown here is derived from an EMBL/GenBank/DDBJ whole genome shotgun (WGS) entry which is preliminary data.</text>
</comment>
<dbReference type="EMBL" id="VBAO01000203">
    <property type="protein sequence ID" value="TMI80702.1"/>
    <property type="molecule type" value="Genomic_DNA"/>
</dbReference>
<keyword evidence="3 6" id="KW-0812">Transmembrane</keyword>